<organism evidence="2 3">
    <name type="scientific">Hydrocarboniphaga daqingensis</name>
    <dbReference type="NCBI Taxonomy" id="490188"/>
    <lineage>
        <taxon>Bacteria</taxon>
        <taxon>Pseudomonadati</taxon>
        <taxon>Pseudomonadota</taxon>
        <taxon>Gammaproteobacteria</taxon>
        <taxon>Nevskiales</taxon>
        <taxon>Nevskiaceae</taxon>
        <taxon>Hydrocarboniphaga</taxon>
    </lineage>
</organism>
<dbReference type="Gene3D" id="3.30.1380.10">
    <property type="match status" value="1"/>
</dbReference>
<dbReference type="SUPFAM" id="SSF55166">
    <property type="entry name" value="Hedgehog/DD-peptidase"/>
    <property type="match status" value="1"/>
</dbReference>
<dbReference type="InterPro" id="IPR052179">
    <property type="entry name" value="DD-CPase-like"/>
</dbReference>
<dbReference type="EMBL" id="FQWZ01000003">
    <property type="protein sequence ID" value="SHG79177.1"/>
    <property type="molecule type" value="Genomic_DNA"/>
</dbReference>
<protein>
    <submittedName>
        <fullName evidence="2">D-alanyl-D-alanine carboxypeptidase</fullName>
    </submittedName>
</protein>
<dbReference type="Proteomes" id="UP000199758">
    <property type="component" value="Unassembled WGS sequence"/>
</dbReference>
<dbReference type="InterPro" id="IPR058193">
    <property type="entry name" value="VanY/YodJ_core_dom"/>
</dbReference>
<accession>A0A1M5MPP8</accession>
<evidence type="ECO:0000313" key="2">
    <source>
        <dbReference type="EMBL" id="SHG79177.1"/>
    </source>
</evidence>
<keyword evidence="3" id="KW-1185">Reference proteome</keyword>
<feature type="domain" description="D-alanyl-D-alanine carboxypeptidase-like core" evidence="1">
    <location>
        <begin position="44"/>
        <end position="168"/>
    </location>
</feature>
<dbReference type="AlphaFoldDB" id="A0A1M5MPP8"/>
<dbReference type="PANTHER" id="PTHR34385:SF1">
    <property type="entry name" value="PEPTIDOGLYCAN L-ALANYL-D-GLUTAMATE ENDOPEPTIDASE CWLK"/>
    <property type="match status" value="1"/>
</dbReference>
<reference evidence="2 3" key="1">
    <citation type="submission" date="2016-11" db="EMBL/GenBank/DDBJ databases">
        <authorList>
            <person name="Jaros S."/>
            <person name="Januszkiewicz K."/>
            <person name="Wedrychowicz H."/>
        </authorList>
    </citation>
    <scope>NUCLEOTIDE SEQUENCE [LARGE SCALE GENOMIC DNA]</scope>
    <source>
        <strain evidence="2 3">CGMCC 1.7049</strain>
    </source>
</reference>
<sequence>MTLDALWRELGIDPATLQQRGVRMVRQARQLTPVGLGTDGRDKLLTPAAARAWLAMREQAAADGVVLLLVSAFRSVDYQAALLRARLARGESIEQVLRINAAPGCSEHHSGRAVDIGAPGCGGLDPAFDQTEAFDWLRRNAARHGYRMSYPPGNPQGYAYEPWHWCHRPRR</sequence>
<dbReference type="GO" id="GO:0004180">
    <property type="term" value="F:carboxypeptidase activity"/>
    <property type="evidence" value="ECO:0007669"/>
    <property type="project" value="UniProtKB-KW"/>
</dbReference>
<dbReference type="GO" id="GO:0006508">
    <property type="term" value="P:proteolysis"/>
    <property type="evidence" value="ECO:0007669"/>
    <property type="project" value="InterPro"/>
</dbReference>
<dbReference type="STRING" id="490188.SAMN04488068_1378"/>
<keyword evidence="2" id="KW-0378">Hydrolase</keyword>
<dbReference type="InterPro" id="IPR003709">
    <property type="entry name" value="VanY-like_core_dom"/>
</dbReference>
<dbReference type="InterPro" id="IPR009045">
    <property type="entry name" value="Zn_M74/Hedgehog-like"/>
</dbReference>
<dbReference type="RefSeq" id="WP_072895840.1">
    <property type="nucleotide sequence ID" value="NZ_FQWZ01000003.1"/>
</dbReference>
<dbReference type="CDD" id="cd14852">
    <property type="entry name" value="LD-carboxypeptidase"/>
    <property type="match status" value="1"/>
</dbReference>
<evidence type="ECO:0000259" key="1">
    <source>
        <dbReference type="Pfam" id="PF02557"/>
    </source>
</evidence>
<dbReference type="Pfam" id="PF02557">
    <property type="entry name" value="VanY"/>
    <property type="match status" value="1"/>
</dbReference>
<proteinExistence type="predicted"/>
<gene>
    <name evidence="2" type="ORF">SAMN04488068_1378</name>
</gene>
<keyword evidence="2" id="KW-0121">Carboxypeptidase</keyword>
<keyword evidence="2" id="KW-0645">Protease</keyword>
<dbReference type="PANTHER" id="PTHR34385">
    <property type="entry name" value="D-ALANYL-D-ALANINE CARBOXYPEPTIDASE"/>
    <property type="match status" value="1"/>
</dbReference>
<evidence type="ECO:0000313" key="3">
    <source>
        <dbReference type="Proteomes" id="UP000199758"/>
    </source>
</evidence>
<name>A0A1M5MPP8_9GAMM</name>